<dbReference type="EMBL" id="BGPR01000608">
    <property type="protein sequence ID" value="GBM28301.1"/>
    <property type="molecule type" value="Genomic_DNA"/>
</dbReference>
<evidence type="ECO:0000313" key="2">
    <source>
        <dbReference type="Proteomes" id="UP000499080"/>
    </source>
</evidence>
<gene>
    <name evidence="1" type="ORF">AVEN_233177_1</name>
</gene>
<name>A0A4Y2EHM0_ARAVE</name>
<accession>A0A4Y2EHM0</accession>
<keyword evidence="2" id="KW-1185">Reference proteome</keyword>
<evidence type="ECO:0000313" key="1">
    <source>
        <dbReference type="EMBL" id="GBM28301.1"/>
    </source>
</evidence>
<sequence length="84" mass="9646">MDLHRSHTWCFRRHASGALTFTGDNSQQITLSHFKSGCLRRLFLDHSESVLPTSAKCNSSVMSSEHRLQCTRFCFKEAVTDRIE</sequence>
<protein>
    <submittedName>
        <fullName evidence="1">Uncharacterized protein</fullName>
    </submittedName>
</protein>
<organism evidence="1 2">
    <name type="scientific">Araneus ventricosus</name>
    <name type="common">Orbweaver spider</name>
    <name type="synonym">Epeira ventricosa</name>
    <dbReference type="NCBI Taxonomy" id="182803"/>
    <lineage>
        <taxon>Eukaryota</taxon>
        <taxon>Metazoa</taxon>
        <taxon>Ecdysozoa</taxon>
        <taxon>Arthropoda</taxon>
        <taxon>Chelicerata</taxon>
        <taxon>Arachnida</taxon>
        <taxon>Araneae</taxon>
        <taxon>Araneomorphae</taxon>
        <taxon>Entelegynae</taxon>
        <taxon>Araneoidea</taxon>
        <taxon>Araneidae</taxon>
        <taxon>Araneus</taxon>
    </lineage>
</organism>
<reference evidence="1 2" key="1">
    <citation type="journal article" date="2019" name="Sci. Rep.">
        <title>Orb-weaving spider Araneus ventricosus genome elucidates the spidroin gene catalogue.</title>
        <authorList>
            <person name="Kono N."/>
            <person name="Nakamura H."/>
            <person name="Ohtoshi R."/>
            <person name="Moran D.A.P."/>
            <person name="Shinohara A."/>
            <person name="Yoshida Y."/>
            <person name="Fujiwara M."/>
            <person name="Mori M."/>
            <person name="Tomita M."/>
            <person name="Arakawa K."/>
        </authorList>
    </citation>
    <scope>NUCLEOTIDE SEQUENCE [LARGE SCALE GENOMIC DNA]</scope>
</reference>
<dbReference type="Proteomes" id="UP000499080">
    <property type="component" value="Unassembled WGS sequence"/>
</dbReference>
<proteinExistence type="predicted"/>
<dbReference type="AlphaFoldDB" id="A0A4Y2EHM0"/>
<comment type="caution">
    <text evidence="1">The sequence shown here is derived from an EMBL/GenBank/DDBJ whole genome shotgun (WGS) entry which is preliminary data.</text>
</comment>